<proteinExistence type="predicted"/>
<dbReference type="CDD" id="cd03011">
    <property type="entry name" value="TlpA_like_ScsD_MtbDsbE"/>
    <property type="match status" value="1"/>
</dbReference>
<feature type="transmembrane region" description="Helical" evidence="1">
    <location>
        <begin position="7"/>
        <end position="28"/>
    </location>
</feature>
<feature type="domain" description="Thioredoxin" evidence="2">
    <location>
        <begin position="31"/>
        <end position="166"/>
    </location>
</feature>
<dbReference type="PANTHER" id="PTHR42852">
    <property type="entry name" value="THIOL:DISULFIDE INTERCHANGE PROTEIN DSBE"/>
    <property type="match status" value="1"/>
</dbReference>
<dbReference type="AlphaFoldDB" id="K8WHR6"/>
<dbReference type="PANTHER" id="PTHR42852:SF17">
    <property type="entry name" value="THIOREDOXIN-LIKE PROTEIN HI_1115"/>
    <property type="match status" value="1"/>
</dbReference>
<dbReference type="InterPro" id="IPR050553">
    <property type="entry name" value="Thioredoxin_ResA/DsbE_sf"/>
</dbReference>
<protein>
    <submittedName>
        <fullName evidence="3">Metal resistance protein</fullName>
    </submittedName>
</protein>
<dbReference type="RefSeq" id="WP_008915033.1">
    <property type="nucleotide sequence ID" value="NZ_CM001773.1"/>
</dbReference>
<dbReference type="HOGENOM" id="CLU_042529_10_1_6"/>
<reference evidence="3 4" key="1">
    <citation type="journal article" date="2012" name="BMC Genomics">
        <title>Comparative genomics of bacteria in the genus Providencia isolated from wild Drosophila melanogaster.</title>
        <authorList>
            <person name="Galac M.R."/>
            <person name="Lazzaro B.P."/>
        </authorList>
    </citation>
    <scope>NUCLEOTIDE SEQUENCE [LARGE SCALE GENOMIC DNA]</scope>
    <source>
        <strain evidence="3 4">DSM 19967</strain>
    </source>
</reference>
<evidence type="ECO:0000256" key="1">
    <source>
        <dbReference type="SAM" id="Phobius"/>
    </source>
</evidence>
<keyword evidence="4" id="KW-1185">Reference proteome</keyword>
<accession>K8WHR6</accession>
<dbReference type="InterPro" id="IPR013766">
    <property type="entry name" value="Thioredoxin_domain"/>
</dbReference>
<dbReference type="Pfam" id="PF00578">
    <property type="entry name" value="AhpC-TSA"/>
    <property type="match status" value="1"/>
</dbReference>
<dbReference type="Proteomes" id="UP000010290">
    <property type="component" value="Chromosome"/>
</dbReference>
<evidence type="ECO:0000259" key="2">
    <source>
        <dbReference type="PROSITE" id="PS51352"/>
    </source>
</evidence>
<dbReference type="SUPFAM" id="SSF52833">
    <property type="entry name" value="Thioredoxin-like"/>
    <property type="match status" value="1"/>
</dbReference>
<evidence type="ECO:0000313" key="3">
    <source>
        <dbReference type="EMBL" id="EKT59486.1"/>
    </source>
</evidence>
<name>K8WHR6_9GAMM</name>
<dbReference type="PATRIC" id="fig|1141660.3.peg.1187"/>
<comment type="caution">
    <text evidence="3">The sequence shown here is derived from an EMBL/GenBank/DDBJ whole genome shotgun (WGS) entry which is preliminary data.</text>
</comment>
<dbReference type="EMBL" id="AKKN01000006">
    <property type="protein sequence ID" value="EKT59486.1"/>
    <property type="molecule type" value="Genomic_DNA"/>
</dbReference>
<gene>
    <name evidence="3" type="ORF">OO7_05874</name>
</gene>
<dbReference type="InterPro" id="IPR036249">
    <property type="entry name" value="Thioredoxin-like_sf"/>
</dbReference>
<organism evidence="3 4">
    <name type="scientific">Providencia sneebia DSM 19967</name>
    <dbReference type="NCBI Taxonomy" id="1141660"/>
    <lineage>
        <taxon>Bacteria</taxon>
        <taxon>Pseudomonadati</taxon>
        <taxon>Pseudomonadota</taxon>
        <taxon>Gammaproteobacteria</taxon>
        <taxon>Enterobacterales</taxon>
        <taxon>Morganellaceae</taxon>
        <taxon>Providencia</taxon>
    </lineage>
</organism>
<sequence>MVKLKRWAKEIVILVVILCIAFAVMDFWRKPKVLSPLLLETQQLMIGEPISLAELSEQQPVVVYFWATWCGVCKMTSPMVSDLAKSGIPVVSIAIRSGDSQRLLAGMTKAGLDFPVINDVNGQFSNAVGISATPTFMIIDKGKIASFTTGWTSEWGIKARFWLASF</sequence>
<dbReference type="Gene3D" id="3.40.30.10">
    <property type="entry name" value="Glutaredoxin"/>
    <property type="match status" value="1"/>
</dbReference>
<dbReference type="GO" id="GO:0016491">
    <property type="term" value="F:oxidoreductase activity"/>
    <property type="evidence" value="ECO:0007669"/>
    <property type="project" value="InterPro"/>
</dbReference>
<dbReference type="OrthoDB" id="9796554at2"/>
<dbReference type="PROSITE" id="PS51352">
    <property type="entry name" value="THIOREDOXIN_2"/>
    <property type="match status" value="1"/>
</dbReference>
<evidence type="ECO:0000313" key="4">
    <source>
        <dbReference type="Proteomes" id="UP000010290"/>
    </source>
</evidence>
<keyword evidence="1" id="KW-1133">Transmembrane helix</keyword>
<dbReference type="InterPro" id="IPR000866">
    <property type="entry name" value="AhpC/TSA"/>
</dbReference>
<keyword evidence="1" id="KW-0812">Transmembrane</keyword>
<keyword evidence="1" id="KW-0472">Membrane</keyword>
<dbReference type="GO" id="GO:0016209">
    <property type="term" value="F:antioxidant activity"/>
    <property type="evidence" value="ECO:0007669"/>
    <property type="project" value="InterPro"/>
</dbReference>